<sequence>MDSTGKVPPEGGGASVWAKLLRWAADAARLVGSGMQAVYYGLKIW</sequence>
<name>A0ABS9JKB0_9ACTN</name>
<gene>
    <name evidence="1" type="ORF">L0F81_22265</name>
</gene>
<dbReference type="EMBL" id="JAKKZF010000093">
    <property type="protein sequence ID" value="MCG0065987.1"/>
    <property type="molecule type" value="Genomic_DNA"/>
</dbReference>
<protein>
    <submittedName>
        <fullName evidence="1">Uncharacterized protein</fullName>
    </submittedName>
</protein>
<keyword evidence="2" id="KW-1185">Reference proteome</keyword>
<evidence type="ECO:0000313" key="1">
    <source>
        <dbReference type="EMBL" id="MCG0065987.1"/>
    </source>
</evidence>
<comment type="caution">
    <text evidence="1">The sequence shown here is derived from an EMBL/GenBank/DDBJ whole genome shotgun (WGS) entry which is preliminary data.</text>
</comment>
<proteinExistence type="predicted"/>
<dbReference type="RefSeq" id="WP_158103086.1">
    <property type="nucleotide sequence ID" value="NZ_JAKKZF010000093.1"/>
</dbReference>
<evidence type="ECO:0000313" key="2">
    <source>
        <dbReference type="Proteomes" id="UP001299012"/>
    </source>
</evidence>
<dbReference type="Proteomes" id="UP001299012">
    <property type="component" value="Unassembled WGS sequence"/>
</dbReference>
<reference evidence="1 2" key="1">
    <citation type="submission" date="2022-01" db="EMBL/GenBank/DDBJ databases">
        <title>Draft Genome Sequences of Seven Type Strains of the Genus Streptomyces.</title>
        <authorList>
            <person name="Aziz S."/>
            <person name="Coretto E."/>
            <person name="Chronakova A."/>
            <person name="Sproer C."/>
            <person name="Huber K."/>
            <person name="Nouioui I."/>
            <person name="Gross H."/>
        </authorList>
    </citation>
    <scope>NUCLEOTIDE SEQUENCE [LARGE SCALE GENOMIC DNA]</scope>
    <source>
        <strain evidence="1 2">DSM 41685</strain>
    </source>
</reference>
<organism evidence="1 2">
    <name type="scientific">Streptomyces tricolor</name>
    <dbReference type="NCBI Taxonomy" id="68277"/>
    <lineage>
        <taxon>Bacteria</taxon>
        <taxon>Bacillati</taxon>
        <taxon>Actinomycetota</taxon>
        <taxon>Actinomycetes</taxon>
        <taxon>Kitasatosporales</taxon>
        <taxon>Streptomycetaceae</taxon>
        <taxon>Streptomyces</taxon>
        <taxon>Streptomyces violaceoruber group</taxon>
    </lineage>
</organism>
<accession>A0ABS9JKB0</accession>